<dbReference type="PANTHER" id="PTHR11736">
    <property type="entry name" value="MELANOMA-ASSOCIATED ANTIGEN MAGE ANTIGEN"/>
    <property type="match status" value="1"/>
</dbReference>
<dbReference type="InterPro" id="IPR041899">
    <property type="entry name" value="MAGE_WH2"/>
</dbReference>
<feature type="compositionally biased region" description="Low complexity" evidence="1">
    <location>
        <begin position="747"/>
        <end position="758"/>
    </location>
</feature>
<reference evidence="4" key="1">
    <citation type="submission" date="2025-08" db="UniProtKB">
        <authorList>
            <consortium name="RefSeq"/>
        </authorList>
    </citation>
    <scope>IDENTIFICATION</scope>
</reference>
<name>A0ABM0LR24_MICOH</name>
<dbReference type="PROSITE" id="PS50838">
    <property type="entry name" value="MAGE"/>
    <property type="match status" value="1"/>
</dbReference>
<feature type="compositionally biased region" description="Polar residues" evidence="1">
    <location>
        <begin position="822"/>
        <end position="844"/>
    </location>
</feature>
<evidence type="ECO:0000259" key="2">
    <source>
        <dbReference type="PROSITE" id="PS50838"/>
    </source>
</evidence>
<accession>A0ABM0LR24</accession>
<feature type="compositionally biased region" description="Polar residues" evidence="1">
    <location>
        <begin position="737"/>
        <end position="746"/>
    </location>
</feature>
<feature type="region of interest" description="Disordered" evidence="1">
    <location>
        <begin position="1245"/>
        <end position="1266"/>
    </location>
</feature>
<dbReference type="Pfam" id="PF01454">
    <property type="entry name" value="MAGE"/>
    <property type="match status" value="1"/>
</dbReference>
<feature type="compositionally biased region" description="Pro residues" evidence="1">
    <location>
        <begin position="41"/>
        <end position="50"/>
    </location>
</feature>
<organism evidence="3 4">
    <name type="scientific">Microtus ochrogaster</name>
    <name type="common">Prairie vole</name>
    <dbReference type="NCBI Taxonomy" id="79684"/>
    <lineage>
        <taxon>Eukaryota</taxon>
        <taxon>Metazoa</taxon>
        <taxon>Chordata</taxon>
        <taxon>Craniata</taxon>
        <taxon>Vertebrata</taxon>
        <taxon>Euteleostomi</taxon>
        <taxon>Mammalia</taxon>
        <taxon>Eutheria</taxon>
        <taxon>Euarchontoglires</taxon>
        <taxon>Glires</taxon>
        <taxon>Rodentia</taxon>
        <taxon>Myomorpha</taxon>
        <taxon>Muroidea</taxon>
        <taxon>Cricetidae</taxon>
        <taxon>Arvicolinae</taxon>
        <taxon>Microtus</taxon>
    </lineage>
</organism>
<feature type="compositionally biased region" description="Basic residues" evidence="1">
    <location>
        <begin position="910"/>
        <end position="921"/>
    </location>
</feature>
<gene>
    <name evidence="4" type="primary">Magel2</name>
</gene>
<feature type="compositionally biased region" description="Polar residues" evidence="1">
    <location>
        <begin position="1017"/>
        <end position="1034"/>
    </location>
</feature>
<protein>
    <submittedName>
        <fullName evidence="4">MAGE-like protein 2</fullName>
    </submittedName>
</protein>
<dbReference type="Proteomes" id="UP000694915">
    <property type="component" value="Unplaced"/>
</dbReference>
<feature type="compositionally biased region" description="Polar residues" evidence="1">
    <location>
        <begin position="674"/>
        <end position="683"/>
    </location>
</feature>
<dbReference type="SMART" id="SM01373">
    <property type="entry name" value="MAGE"/>
    <property type="match status" value="1"/>
</dbReference>
<feature type="region of interest" description="Disordered" evidence="1">
    <location>
        <begin position="657"/>
        <end position="781"/>
    </location>
</feature>
<dbReference type="InterPro" id="IPR002190">
    <property type="entry name" value="MHD_dom"/>
</dbReference>
<dbReference type="Gene3D" id="1.10.10.1200">
    <property type="entry name" value="MAGE homology domain, winged helix WH1 motif"/>
    <property type="match status" value="1"/>
</dbReference>
<evidence type="ECO:0000313" key="4">
    <source>
        <dbReference type="RefSeq" id="XP_005371087.1"/>
    </source>
</evidence>
<evidence type="ECO:0000313" key="3">
    <source>
        <dbReference type="Proteomes" id="UP000694915"/>
    </source>
</evidence>
<feature type="compositionally biased region" description="Polar residues" evidence="1">
    <location>
        <begin position="970"/>
        <end position="982"/>
    </location>
</feature>
<feature type="region of interest" description="Disordered" evidence="1">
    <location>
        <begin position="1"/>
        <end position="72"/>
    </location>
</feature>
<feature type="region of interest" description="Disordered" evidence="1">
    <location>
        <begin position="822"/>
        <end position="846"/>
    </location>
</feature>
<keyword evidence="3" id="KW-1185">Reference proteome</keyword>
<dbReference type="Gene3D" id="1.10.10.1210">
    <property type="entry name" value="MAGE homology domain, winged helix WH2 motif"/>
    <property type="match status" value="1"/>
</dbReference>
<feature type="region of interest" description="Disordered" evidence="1">
    <location>
        <begin position="377"/>
        <end position="409"/>
    </location>
</feature>
<dbReference type="InterPro" id="IPR037445">
    <property type="entry name" value="MAGE"/>
</dbReference>
<feature type="domain" description="MAGE" evidence="2">
    <location>
        <begin position="1037"/>
        <end position="1236"/>
    </location>
</feature>
<feature type="region of interest" description="Disordered" evidence="1">
    <location>
        <begin position="970"/>
        <end position="1034"/>
    </location>
</feature>
<feature type="compositionally biased region" description="Pro residues" evidence="1">
    <location>
        <begin position="395"/>
        <end position="404"/>
    </location>
</feature>
<feature type="compositionally biased region" description="Basic and acidic residues" evidence="1">
    <location>
        <begin position="922"/>
        <end position="941"/>
    </location>
</feature>
<dbReference type="InterPro" id="IPR041898">
    <property type="entry name" value="MAGE_WH1"/>
</dbReference>
<feature type="compositionally biased region" description="Polar residues" evidence="1">
    <location>
        <begin position="706"/>
        <end position="716"/>
    </location>
</feature>
<evidence type="ECO:0000256" key="1">
    <source>
        <dbReference type="SAM" id="MobiDB-lite"/>
    </source>
</evidence>
<proteinExistence type="predicted"/>
<dbReference type="GeneID" id="101980039"/>
<sequence>MSQLSTNPGDSSPPDSPLPPVQVHSRPTVLMRAPPASSRAPPVPWDPPPVDLQAPLASWQAPQPAWEAPEGQLPAPVAQLAQPPSLGAPMVQAPPLGGPMTQPPTPGVLMLHPSVPGGPLAHPTTPGTQMTHPQPPPGTPMAHPLPGTPMAHPPPPPPVTPMAHPPPPGTSMGHPLVPGNPMVHHLTPGAPMVHPPQPGTSIPHAAIPGTQPPTPGVLMAQQLSPGVLMVQPTAPGAPMVQPPPQATLMTQPSSSITQMAKPPGPGVVMIHPPGARAPNIQTPVSGAPTAQPVLPPGQPLASWAPQSQPLILQIQSQLMRTPQQVPPIPSTPQVQLATAPGWQATTPNWQVTPQGWQGTPLAWQTTQVTWQTPTLAWQTPPVRQGPSPIRSGPTPIRPGPPPPVLRQMPPVVRQTPPLTRQTTAAPIRQPLPGIASQPPLWQLLPPPPPLRQAPQARLLAPRMPGPQTAPQVTQIHLVPQTGPQVSHPMLSAPLSIPIPVPQAASQSASRAVHCPSIIWQATRGQRQVPEELEVPQELQMPEELEVPQEVEVPEELQVPQEVEVPEELQESEEVPVPQEVPVEREVQVPQQLQVPQELPVPQEVQVPQEVPVPQQLQVPRELPVQQERPVSLEFQEVQQAQAMGWQAPKVPTHFWQPASAQEAQEQATPRTRVEQQQPFQGVQPSRKVLQTRRAAHQAQPAGMQAEQPSNQLQPSWQGPAPTMQVQRGASRARTNFPRGSTRSLMTPSGEPGPSSLEPRGPPRDRRGSSRGRRGPPKDRMIIGATFCAPRSASASRAYLPTAWGNVPATSETLTATSRVFPSTSHFQPASSNGFRGPSATSESPKSLPFALQDPYACVEALPAVPWVPYADVNSSSACKAVPTILMVTAAAPEASATIAEASKSAEPPRRSGKATRKKKHLEPKEDNGGQRMASRDWRGPRPCENPRQNDWEMQRAMQLLGEQEPLYTSQGLNGWGRPNNSRIPRGFDGPSTSQDQRFCGGSGGSQPWMVSEVPSVSRGSSAVQEDPNGESQALSPLDERANALVQFLLVKDQARVPVQLSEMVNAVIREYKDDSLDIISRANAKLESSYGCQLKEIDTKTHTYIIVKKTGHPQCNMLTSYLDRPKFNLLIVVLSLIFMKGYCIRENLLFSFLFQLGLDVHATSGLFRSTKQLITSVFVRHRYLEYRQIPFTEPAEYELLWGPRAFLEANQMHIFRFLASLYENQAQIWTGQYLQSLAQLEYTNTNEEPNDSDDDSHGTTSSAHPH</sequence>
<feature type="region of interest" description="Disordered" evidence="1">
    <location>
        <begin position="898"/>
        <end position="948"/>
    </location>
</feature>
<dbReference type="PANTHER" id="PTHR11736:SF66">
    <property type="entry name" value="MAGE-LIKE PROTEIN 2"/>
    <property type="match status" value="1"/>
</dbReference>
<dbReference type="RefSeq" id="XP_005371087.1">
    <property type="nucleotide sequence ID" value="XM_005371030.3"/>
</dbReference>
<feature type="compositionally biased region" description="Low complexity" evidence="1">
    <location>
        <begin position="657"/>
        <end position="667"/>
    </location>
</feature>